<gene>
    <name evidence="3" type="ORF">IMCC3135_09275</name>
</gene>
<evidence type="ECO:0000256" key="1">
    <source>
        <dbReference type="PROSITE-ProRule" id="PRU00339"/>
    </source>
</evidence>
<feature type="chain" id="PRO_5016347748" evidence="2">
    <location>
        <begin position="32"/>
        <end position="217"/>
    </location>
</feature>
<keyword evidence="1" id="KW-0802">TPR repeat</keyword>
<sequence length="217" mass="23008">MIMTGMKIMVMIRLRRLLPLVLLSCSLVGCAIPGTAPGNGGAMSGADGKSVLSSEALFALSAKADIAYRGQRWPEAASHYQQLTEAVPKDAWSWFRLGNVRTQQGQYEAAIQAYSVSIGREGKAAKPWFNLSTVYLLNARKALLQAAQFLASDDPAHVSISSRIDAIDAAVVSASVDVSTTSLEQNEASGVVFDAPVEQFAESASGWTPAGTGLSER</sequence>
<dbReference type="SUPFAM" id="SSF48452">
    <property type="entry name" value="TPR-like"/>
    <property type="match status" value="1"/>
</dbReference>
<dbReference type="KEGG" id="gai:IMCC3135_09275"/>
<reference evidence="3 4" key="1">
    <citation type="submission" date="2016-12" db="EMBL/GenBank/DDBJ databases">
        <authorList>
            <person name="Song W.-J."/>
            <person name="Kurnit D.M."/>
        </authorList>
    </citation>
    <scope>NUCLEOTIDE SEQUENCE [LARGE SCALE GENOMIC DNA]</scope>
    <source>
        <strain evidence="3 4">IMCC3135</strain>
    </source>
</reference>
<dbReference type="EMBL" id="CP018632">
    <property type="protein sequence ID" value="ASJ71952.1"/>
    <property type="molecule type" value="Genomic_DNA"/>
</dbReference>
<dbReference type="PROSITE" id="PS51257">
    <property type="entry name" value="PROKAR_LIPOPROTEIN"/>
    <property type="match status" value="1"/>
</dbReference>
<protein>
    <submittedName>
        <fullName evidence="3">Uncharacterized protein</fullName>
    </submittedName>
</protein>
<keyword evidence="2" id="KW-0732">Signal</keyword>
<dbReference type="InterPro" id="IPR011990">
    <property type="entry name" value="TPR-like_helical_dom_sf"/>
</dbReference>
<feature type="signal peptide" evidence="2">
    <location>
        <begin position="1"/>
        <end position="31"/>
    </location>
</feature>
<dbReference type="Proteomes" id="UP000250079">
    <property type="component" value="Chromosome"/>
</dbReference>
<evidence type="ECO:0000313" key="4">
    <source>
        <dbReference type="Proteomes" id="UP000250079"/>
    </source>
</evidence>
<dbReference type="Gene3D" id="1.25.40.10">
    <property type="entry name" value="Tetratricopeptide repeat domain"/>
    <property type="match status" value="1"/>
</dbReference>
<organism evidence="3 4">
    <name type="scientific">Granulosicoccus antarcticus IMCC3135</name>
    <dbReference type="NCBI Taxonomy" id="1192854"/>
    <lineage>
        <taxon>Bacteria</taxon>
        <taxon>Pseudomonadati</taxon>
        <taxon>Pseudomonadota</taxon>
        <taxon>Gammaproteobacteria</taxon>
        <taxon>Chromatiales</taxon>
        <taxon>Granulosicoccaceae</taxon>
        <taxon>Granulosicoccus</taxon>
    </lineage>
</organism>
<dbReference type="InterPro" id="IPR019734">
    <property type="entry name" value="TPR_rpt"/>
</dbReference>
<feature type="repeat" description="TPR" evidence="1">
    <location>
        <begin position="91"/>
        <end position="124"/>
    </location>
</feature>
<dbReference type="Pfam" id="PF13432">
    <property type="entry name" value="TPR_16"/>
    <property type="match status" value="1"/>
</dbReference>
<keyword evidence="4" id="KW-1185">Reference proteome</keyword>
<name>A0A2Z2NKM7_9GAMM</name>
<dbReference type="PROSITE" id="PS50005">
    <property type="entry name" value="TPR"/>
    <property type="match status" value="1"/>
</dbReference>
<evidence type="ECO:0000313" key="3">
    <source>
        <dbReference type="EMBL" id="ASJ71952.1"/>
    </source>
</evidence>
<dbReference type="AlphaFoldDB" id="A0A2Z2NKM7"/>
<accession>A0A2Z2NKM7</accession>
<proteinExistence type="predicted"/>
<evidence type="ECO:0000256" key="2">
    <source>
        <dbReference type="SAM" id="SignalP"/>
    </source>
</evidence>